<dbReference type="OrthoDB" id="10666876at2759"/>
<dbReference type="AlphaFoldDB" id="A0A6A4HZV3"/>
<keyword evidence="1" id="KW-0175">Coiled coil</keyword>
<accession>A0A6A4HZV3</accession>
<evidence type="ECO:0000313" key="2">
    <source>
        <dbReference type="EMBL" id="KAE9403303.1"/>
    </source>
</evidence>
<name>A0A6A4HZV3_9AGAR</name>
<protein>
    <submittedName>
        <fullName evidence="2">Uncharacterized protein</fullName>
    </submittedName>
</protein>
<feature type="coiled-coil region" evidence="1">
    <location>
        <begin position="6"/>
        <end position="54"/>
    </location>
</feature>
<evidence type="ECO:0000256" key="1">
    <source>
        <dbReference type="SAM" id="Coils"/>
    </source>
</evidence>
<dbReference type="Proteomes" id="UP000799118">
    <property type="component" value="Unassembled WGS sequence"/>
</dbReference>
<evidence type="ECO:0000313" key="3">
    <source>
        <dbReference type="Proteomes" id="UP000799118"/>
    </source>
</evidence>
<reference evidence="2" key="1">
    <citation type="journal article" date="2019" name="Environ. Microbiol.">
        <title>Fungal ecological strategies reflected in gene transcription - a case study of two litter decomposers.</title>
        <authorList>
            <person name="Barbi F."/>
            <person name="Kohler A."/>
            <person name="Barry K."/>
            <person name="Baskaran P."/>
            <person name="Daum C."/>
            <person name="Fauchery L."/>
            <person name="Ihrmark K."/>
            <person name="Kuo A."/>
            <person name="LaButti K."/>
            <person name="Lipzen A."/>
            <person name="Morin E."/>
            <person name="Grigoriev I.V."/>
            <person name="Henrissat B."/>
            <person name="Lindahl B."/>
            <person name="Martin F."/>
        </authorList>
    </citation>
    <scope>NUCLEOTIDE SEQUENCE</scope>
    <source>
        <strain evidence="2">JB14</strain>
    </source>
</reference>
<keyword evidence="3" id="KW-1185">Reference proteome</keyword>
<sequence>MSDKLLASLQKAVESLEKDRDTQRQQIENLTGEVGELKGEVEELKGEVEVLKLLTAISLPRLESIIFNILVRVASNHIFWASLEERWLSVKEVKKREMELAWERTQSRTSNEKLEEVGRKIVERLEKKRAWSVQKSEERRQFERTYNYNSRLPVINVVNQLQAESLPGQLITKDDIEFIYQEYIKIVHWRSHSSRKVTTRELSSILTHLSDKGETAIVRRMKQLYRIIFGFAYDEIPAGSEEVEIENDGSDYGGETMVASG</sequence>
<gene>
    <name evidence="2" type="ORF">BT96DRAFT_493978</name>
</gene>
<dbReference type="EMBL" id="ML769426">
    <property type="protein sequence ID" value="KAE9403303.1"/>
    <property type="molecule type" value="Genomic_DNA"/>
</dbReference>
<organism evidence="2 3">
    <name type="scientific">Gymnopus androsaceus JB14</name>
    <dbReference type="NCBI Taxonomy" id="1447944"/>
    <lineage>
        <taxon>Eukaryota</taxon>
        <taxon>Fungi</taxon>
        <taxon>Dikarya</taxon>
        <taxon>Basidiomycota</taxon>
        <taxon>Agaricomycotina</taxon>
        <taxon>Agaricomycetes</taxon>
        <taxon>Agaricomycetidae</taxon>
        <taxon>Agaricales</taxon>
        <taxon>Marasmiineae</taxon>
        <taxon>Omphalotaceae</taxon>
        <taxon>Gymnopus</taxon>
    </lineage>
</organism>
<proteinExistence type="predicted"/>